<sequence length="92" mass="10569">MKDKYEQINIRGDKMNTKEILLGLYRKKACEQIPLTLYSALFPTGILERTVRNLGALCVKPVSPCMTETKNVEVEIRTEHVPISIRENSEVY</sequence>
<dbReference type="AlphaFoldDB" id="A0A0F9AH59"/>
<protein>
    <submittedName>
        <fullName evidence="1">Uncharacterized protein</fullName>
    </submittedName>
</protein>
<dbReference type="EMBL" id="LAZR01042763">
    <property type="protein sequence ID" value="KKL08735.1"/>
    <property type="molecule type" value="Genomic_DNA"/>
</dbReference>
<comment type="caution">
    <text evidence="1">The sequence shown here is derived from an EMBL/GenBank/DDBJ whole genome shotgun (WGS) entry which is preliminary data.</text>
</comment>
<reference evidence="1" key="1">
    <citation type="journal article" date="2015" name="Nature">
        <title>Complex archaea that bridge the gap between prokaryotes and eukaryotes.</title>
        <authorList>
            <person name="Spang A."/>
            <person name="Saw J.H."/>
            <person name="Jorgensen S.L."/>
            <person name="Zaremba-Niedzwiedzka K."/>
            <person name="Martijn J."/>
            <person name="Lind A.E."/>
            <person name="van Eijk R."/>
            <person name="Schleper C."/>
            <person name="Guy L."/>
            <person name="Ettema T.J."/>
        </authorList>
    </citation>
    <scope>NUCLEOTIDE SEQUENCE</scope>
</reference>
<name>A0A0F9AH59_9ZZZZ</name>
<evidence type="ECO:0000313" key="1">
    <source>
        <dbReference type="EMBL" id="KKL08735.1"/>
    </source>
</evidence>
<gene>
    <name evidence="1" type="ORF">LCGC14_2572930</name>
</gene>
<organism evidence="1">
    <name type="scientific">marine sediment metagenome</name>
    <dbReference type="NCBI Taxonomy" id="412755"/>
    <lineage>
        <taxon>unclassified sequences</taxon>
        <taxon>metagenomes</taxon>
        <taxon>ecological metagenomes</taxon>
    </lineage>
</organism>
<proteinExistence type="predicted"/>
<accession>A0A0F9AH59</accession>